<accession>A0A2X3DIY7</accession>
<dbReference type="PIRSF" id="PIRSF003078">
    <property type="entry name" value="GidB"/>
    <property type="match status" value="1"/>
</dbReference>
<proteinExistence type="inferred from homology"/>
<dbReference type="GO" id="GO:0070043">
    <property type="term" value="F:rRNA (guanine-N7-)-methyltransferase activity"/>
    <property type="evidence" value="ECO:0007669"/>
    <property type="project" value="UniProtKB-UniRule"/>
</dbReference>
<dbReference type="EMBL" id="UAWL01000006">
    <property type="protein sequence ID" value="SQB98240.1"/>
    <property type="molecule type" value="Genomic_DNA"/>
</dbReference>
<comment type="similarity">
    <text evidence="6">Belongs to the methyltransferase superfamily. RNA methyltransferase RsmG family.</text>
</comment>
<dbReference type="RefSeq" id="WP_112058444.1">
    <property type="nucleotide sequence ID" value="NZ_UAWL01000006.1"/>
</dbReference>
<keyword evidence="4 6" id="KW-0808">Transferase</keyword>
<feature type="binding site" evidence="6">
    <location>
        <position position="72"/>
    </location>
    <ligand>
        <name>S-adenosyl-L-methionine</name>
        <dbReference type="ChEBI" id="CHEBI:59789"/>
    </ligand>
</feature>
<evidence type="ECO:0000256" key="4">
    <source>
        <dbReference type="ARBA" id="ARBA00022679"/>
    </source>
</evidence>
<evidence type="ECO:0000256" key="2">
    <source>
        <dbReference type="ARBA" id="ARBA00022552"/>
    </source>
</evidence>
<dbReference type="SUPFAM" id="SSF53335">
    <property type="entry name" value="S-adenosyl-L-methionine-dependent methyltransferases"/>
    <property type="match status" value="1"/>
</dbReference>
<dbReference type="Gene3D" id="3.40.50.150">
    <property type="entry name" value="Vaccinia Virus protein VP39"/>
    <property type="match status" value="1"/>
</dbReference>
<dbReference type="PANTHER" id="PTHR31760:SF0">
    <property type="entry name" value="S-ADENOSYL-L-METHIONINE-DEPENDENT METHYLTRANSFERASES SUPERFAMILY PROTEIN"/>
    <property type="match status" value="1"/>
</dbReference>
<comment type="caution">
    <text evidence="6">Lacks conserved residue(s) required for the propagation of feature annotation.</text>
</comment>
<dbReference type="Proteomes" id="UP000250166">
    <property type="component" value="Unassembled WGS sequence"/>
</dbReference>
<reference evidence="7 8" key="1">
    <citation type="submission" date="2018-06" db="EMBL/GenBank/DDBJ databases">
        <authorList>
            <consortium name="Pathogen Informatics"/>
            <person name="Doyle S."/>
        </authorList>
    </citation>
    <scope>NUCLEOTIDE SEQUENCE [LARGE SCALE GENOMIC DNA]</scope>
    <source>
        <strain evidence="7 8">NCTC13102</strain>
    </source>
</reference>
<keyword evidence="1 6" id="KW-0963">Cytoplasm</keyword>
<dbReference type="InterPro" id="IPR003682">
    <property type="entry name" value="rRNA_ssu_MeTfrase_G"/>
</dbReference>
<feature type="binding site" evidence="6">
    <location>
        <begin position="123"/>
        <end position="124"/>
    </location>
    <ligand>
        <name>S-adenosyl-L-methionine</name>
        <dbReference type="ChEBI" id="CHEBI:59789"/>
    </ligand>
</feature>
<dbReference type="NCBIfam" id="TIGR00138">
    <property type="entry name" value="rsmG_gidB"/>
    <property type="match status" value="1"/>
</dbReference>
<dbReference type="GO" id="GO:0005829">
    <property type="term" value="C:cytosol"/>
    <property type="evidence" value="ECO:0007669"/>
    <property type="project" value="TreeGrafter"/>
</dbReference>
<evidence type="ECO:0000256" key="1">
    <source>
        <dbReference type="ARBA" id="ARBA00022490"/>
    </source>
</evidence>
<keyword evidence="2 6" id="KW-0698">rRNA processing</keyword>
<dbReference type="CDD" id="cd02440">
    <property type="entry name" value="AdoMet_MTases"/>
    <property type="match status" value="1"/>
</dbReference>
<dbReference type="InterPro" id="IPR029063">
    <property type="entry name" value="SAM-dependent_MTases_sf"/>
</dbReference>
<evidence type="ECO:0000256" key="6">
    <source>
        <dbReference type="HAMAP-Rule" id="MF_00074"/>
    </source>
</evidence>
<dbReference type="AlphaFoldDB" id="A0A2X3DIY7"/>
<organism evidence="7 8">
    <name type="scientific">Helicobacter fennelliae</name>
    <dbReference type="NCBI Taxonomy" id="215"/>
    <lineage>
        <taxon>Bacteria</taxon>
        <taxon>Pseudomonadati</taxon>
        <taxon>Campylobacterota</taxon>
        <taxon>Epsilonproteobacteria</taxon>
        <taxon>Campylobacterales</taxon>
        <taxon>Helicobacteraceae</taxon>
        <taxon>Helicobacter</taxon>
    </lineage>
</organism>
<evidence type="ECO:0000313" key="7">
    <source>
        <dbReference type="EMBL" id="SQB98240.1"/>
    </source>
</evidence>
<comment type="function">
    <text evidence="6">Specifically methylates the N7 position of a guanine in 16S rRNA.</text>
</comment>
<protein>
    <recommendedName>
        <fullName evidence="6">Ribosomal RNA small subunit methyltransferase G</fullName>
        <ecNumber evidence="6">2.1.1.-</ecNumber>
    </recommendedName>
    <alternativeName>
        <fullName evidence="6">16S rRNA 7-methylguanosine methyltransferase</fullName>
        <shortName evidence="6">16S rRNA m7G methyltransferase</shortName>
    </alternativeName>
</protein>
<dbReference type="EC" id="2.1.1.-" evidence="6"/>
<comment type="subcellular location">
    <subcellularLocation>
        <location evidence="6">Cytoplasm</location>
    </subcellularLocation>
</comment>
<keyword evidence="5 6" id="KW-0949">S-adenosyl-L-methionine</keyword>
<dbReference type="PANTHER" id="PTHR31760">
    <property type="entry name" value="S-ADENOSYL-L-METHIONINE-DEPENDENT METHYLTRANSFERASES SUPERFAMILY PROTEIN"/>
    <property type="match status" value="1"/>
</dbReference>
<feature type="binding site" evidence="6">
    <location>
        <position position="77"/>
    </location>
    <ligand>
        <name>S-adenosyl-L-methionine</name>
        <dbReference type="ChEBI" id="CHEBI:59789"/>
    </ligand>
</feature>
<keyword evidence="3 6" id="KW-0489">Methyltransferase</keyword>
<evidence type="ECO:0000256" key="3">
    <source>
        <dbReference type="ARBA" id="ARBA00022603"/>
    </source>
</evidence>
<dbReference type="HAMAP" id="MF_00074">
    <property type="entry name" value="16SrRNA_methyltr_G"/>
    <property type="match status" value="1"/>
</dbReference>
<evidence type="ECO:0000256" key="5">
    <source>
        <dbReference type="ARBA" id="ARBA00022691"/>
    </source>
</evidence>
<feature type="binding site" evidence="6">
    <location>
        <position position="136"/>
    </location>
    <ligand>
        <name>S-adenosyl-L-methionine</name>
        <dbReference type="ChEBI" id="CHEBI:59789"/>
    </ligand>
</feature>
<name>A0A2X3DIY7_9HELI</name>
<gene>
    <name evidence="6 7" type="primary">rsmG</name>
    <name evidence="7" type="ORF">NCTC13102_00697</name>
</gene>
<dbReference type="Pfam" id="PF02527">
    <property type="entry name" value="GidB"/>
    <property type="match status" value="1"/>
</dbReference>
<evidence type="ECO:0000313" key="8">
    <source>
        <dbReference type="Proteomes" id="UP000250166"/>
    </source>
</evidence>
<sequence length="192" mass="21929">MNLSTLTPYIDKNLDLQTIKQNLNLYTTILLEWNQTHNLTGAQSAQDIQKNIIDSLYPLCFLRDFELCLDVGSGAGFPAIALAIAKPKQEFILSEPRAKRAAFLLFVKQKLKLHNIHIEKKSIQEIHTKADLITSRAVMPTSKLLHLCSKNLTHNGYYLLYKGELSATLPNNLKSQIFKRDERIYLYIKGEI</sequence>